<comment type="caution">
    <text evidence="1">The sequence shown here is derived from an EMBL/GenBank/DDBJ whole genome shotgun (WGS) entry which is preliminary data.</text>
</comment>
<keyword evidence="2" id="KW-1185">Reference proteome</keyword>
<organism evidence="1 2">
    <name type="scientific">Glomerella acutata</name>
    <name type="common">Colletotrichum acutatum</name>
    <dbReference type="NCBI Taxonomy" id="27357"/>
    <lineage>
        <taxon>Eukaryota</taxon>
        <taxon>Fungi</taxon>
        <taxon>Dikarya</taxon>
        <taxon>Ascomycota</taxon>
        <taxon>Pezizomycotina</taxon>
        <taxon>Sordariomycetes</taxon>
        <taxon>Hypocreomycetidae</taxon>
        <taxon>Glomerellales</taxon>
        <taxon>Glomerellaceae</taxon>
        <taxon>Colletotrichum</taxon>
        <taxon>Colletotrichum acutatum species complex</taxon>
    </lineage>
</organism>
<evidence type="ECO:0000313" key="2">
    <source>
        <dbReference type="Proteomes" id="UP001244207"/>
    </source>
</evidence>
<protein>
    <submittedName>
        <fullName evidence="1">Uncharacterized protein</fullName>
    </submittedName>
</protein>
<name>A0AAD8XFM8_GLOAC</name>
<accession>A0AAD8XFM8</accession>
<proteinExistence type="predicted"/>
<sequence length="242" mass="26315">MEYGVWTHAPPRRAADILAKSIHLDTHRPFPEVRCLWLLRTSSQAKRPTCANQGPADQVAVLDTPSTIGTRSCTPALSRLMLMIRTFNEAQLVYPRQSGNQVLSGLSISGAASKFSPIPRLLGHSLPSKAASAPLRKVSQRTGHRGSYVVFRRRPVCPCKTLINTASLTLASRPGHAMILLPGLLPLISRTSRRCQAASGSIHASKRAFSRKKVPLQPASPISNSQDREATLQTFLIDKAAV</sequence>
<evidence type="ECO:0000313" key="1">
    <source>
        <dbReference type="EMBL" id="KAK1722998.1"/>
    </source>
</evidence>
<dbReference type="AlphaFoldDB" id="A0AAD8XFM8"/>
<gene>
    <name evidence="1" type="ORF">BDZ83DRAFT_406666</name>
</gene>
<dbReference type="GeneID" id="85386784"/>
<dbReference type="EMBL" id="JAHMHS010000071">
    <property type="protein sequence ID" value="KAK1722998.1"/>
    <property type="molecule type" value="Genomic_DNA"/>
</dbReference>
<reference evidence="1" key="1">
    <citation type="submission" date="2021-12" db="EMBL/GenBank/DDBJ databases">
        <title>Comparative genomics, transcriptomics and evolutionary studies reveal genomic signatures of adaptation to plant cell wall in hemibiotrophic fungi.</title>
        <authorList>
            <consortium name="DOE Joint Genome Institute"/>
            <person name="Baroncelli R."/>
            <person name="Diaz J.F."/>
            <person name="Benocci T."/>
            <person name="Peng M."/>
            <person name="Battaglia E."/>
            <person name="Haridas S."/>
            <person name="Andreopoulos W."/>
            <person name="Labutti K."/>
            <person name="Pangilinan J."/>
            <person name="Floch G.L."/>
            <person name="Makela M.R."/>
            <person name="Henrissat B."/>
            <person name="Grigoriev I.V."/>
            <person name="Crouch J.A."/>
            <person name="De Vries R.P."/>
            <person name="Sukno S.A."/>
            <person name="Thon M.R."/>
        </authorList>
    </citation>
    <scope>NUCLEOTIDE SEQUENCE</scope>
    <source>
        <strain evidence="1">CBS 112980</strain>
    </source>
</reference>
<dbReference type="Proteomes" id="UP001244207">
    <property type="component" value="Unassembled WGS sequence"/>
</dbReference>
<dbReference type="RefSeq" id="XP_060363053.1">
    <property type="nucleotide sequence ID" value="XM_060502885.1"/>
</dbReference>